<dbReference type="EMBL" id="HAEG01008039">
    <property type="protein sequence ID" value="SBR80807.1"/>
    <property type="molecule type" value="Transcribed_RNA"/>
</dbReference>
<keyword evidence="1" id="KW-0812">Transmembrane</keyword>
<sequence>TVSGLTHRGLQVFCFMSRALIIGFLGALNVILPLPCAVRKHISNTEPSLVAEPSRILMTSHRCAKVRVPTHRRGGREEVNSEWITELMFLSKTAIKMAVCPHHKACSPPGLDVALMQVSLPVPTLLHVIFLIY</sequence>
<gene>
    <name evidence="2" type="primary">Nfu_g_1_016278</name>
</gene>
<reference evidence="2" key="2">
    <citation type="submission" date="2016-06" db="EMBL/GenBank/DDBJ databases">
        <title>The genome of a short-lived fish provides insights into sex chromosome evolution and the genetic control of aging.</title>
        <authorList>
            <person name="Reichwald K."/>
            <person name="Felder M."/>
            <person name="Petzold A."/>
            <person name="Koch P."/>
            <person name="Groth M."/>
            <person name="Platzer M."/>
        </authorList>
    </citation>
    <scope>NUCLEOTIDE SEQUENCE</scope>
    <source>
        <tissue evidence="2">Brain</tissue>
    </source>
</reference>
<protein>
    <submittedName>
        <fullName evidence="2">Uncharacterized protein</fullName>
    </submittedName>
</protein>
<keyword evidence="1" id="KW-0472">Membrane</keyword>
<proteinExistence type="predicted"/>
<evidence type="ECO:0000256" key="1">
    <source>
        <dbReference type="SAM" id="Phobius"/>
    </source>
</evidence>
<name>A0A1A8PIE4_9TELE</name>
<evidence type="ECO:0000313" key="2">
    <source>
        <dbReference type="EMBL" id="SBR80807.1"/>
    </source>
</evidence>
<accession>A0A1A8PIE4</accession>
<reference evidence="2" key="1">
    <citation type="submission" date="2016-05" db="EMBL/GenBank/DDBJ databases">
        <authorList>
            <person name="Lavstsen T."/>
            <person name="Jespersen J.S."/>
        </authorList>
    </citation>
    <scope>NUCLEOTIDE SEQUENCE</scope>
    <source>
        <tissue evidence="2">Brain</tissue>
    </source>
</reference>
<dbReference type="AlphaFoldDB" id="A0A1A8PIE4"/>
<feature type="non-terminal residue" evidence="2">
    <location>
        <position position="133"/>
    </location>
</feature>
<feature type="non-terminal residue" evidence="2">
    <location>
        <position position="1"/>
    </location>
</feature>
<organism evidence="2">
    <name type="scientific">Nothobranchius pienaari</name>
    <dbReference type="NCBI Taxonomy" id="704102"/>
    <lineage>
        <taxon>Eukaryota</taxon>
        <taxon>Metazoa</taxon>
        <taxon>Chordata</taxon>
        <taxon>Craniata</taxon>
        <taxon>Vertebrata</taxon>
        <taxon>Euteleostomi</taxon>
        <taxon>Actinopterygii</taxon>
        <taxon>Neopterygii</taxon>
        <taxon>Teleostei</taxon>
        <taxon>Neoteleostei</taxon>
        <taxon>Acanthomorphata</taxon>
        <taxon>Ovalentaria</taxon>
        <taxon>Atherinomorphae</taxon>
        <taxon>Cyprinodontiformes</taxon>
        <taxon>Nothobranchiidae</taxon>
        <taxon>Nothobranchius</taxon>
    </lineage>
</organism>
<feature type="transmembrane region" description="Helical" evidence="1">
    <location>
        <begin position="12"/>
        <end position="32"/>
    </location>
</feature>
<keyword evidence="1" id="KW-1133">Transmembrane helix</keyword>